<evidence type="ECO:0000256" key="7">
    <source>
        <dbReference type="SAM" id="Coils"/>
    </source>
</evidence>
<dbReference type="SUPFAM" id="SSF47384">
    <property type="entry name" value="Homodimeric domain of signal transducing histidine kinase"/>
    <property type="match status" value="1"/>
</dbReference>
<dbReference type="PANTHER" id="PTHR43711:SF31">
    <property type="entry name" value="HISTIDINE KINASE"/>
    <property type="match status" value="1"/>
</dbReference>
<evidence type="ECO:0000256" key="1">
    <source>
        <dbReference type="ARBA" id="ARBA00000085"/>
    </source>
</evidence>
<dbReference type="HOGENOM" id="CLU_000445_114_76_4"/>
<keyword evidence="7" id="KW-0175">Coiled coil</keyword>
<dbReference type="RefSeq" id="WP_042624568.1">
    <property type="nucleotide sequence ID" value="NZ_CP002580.1"/>
</dbReference>
<dbReference type="Gene3D" id="3.30.565.10">
    <property type="entry name" value="Histidine kinase-like ATPase, C-terminal domain"/>
    <property type="match status" value="2"/>
</dbReference>
<dbReference type="EMBL" id="CP002580">
    <property type="protein sequence ID" value="AJK45938.1"/>
    <property type="molecule type" value="Genomic_DNA"/>
</dbReference>
<dbReference type="InterPro" id="IPR004358">
    <property type="entry name" value="Sig_transdc_His_kin-like_C"/>
</dbReference>
<dbReference type="InterPro" id="IPR036097">
    <property type="entry name" value="HisK_dim/P_sf"/>
</dbReference>
<proteinExistence type="predicted"/>
<dbReference type="Pfam" id="PF02518">
    <property type="entry name" value="HATPase_c"/>
    <property type="match status" value="1"/>
</dbReference>
<evidence type="ECO:0000256" key="4">
    <source>
        <dbReference type="ARBA" id="ARBA00022679"/>
    </source>
</evidence>
<evidence type="ECO:0000256" key="8">
    <source>
        <dbReference type="SAM" id="MobiDB-lite"/>
    </source>
</evidence>
<sequence>MAIQIQLISLDSEEQVAAARRQARVIAAGLGFAPLDQTRIASAASEVARNALVHAGGGTVSFEFDVQARPQALTLVVRDDGPGIRDLQAVLDGSHRSGPGVTGNGIAGCRRLMDHCAIESTAGRGTTVTMLRVLPADRPPVAAAAVQALADALRGDPPASLASPAAPGSSGPQAAPAAPRPFAQEPRNPFAELQQQNHELLTALTELQARQEDLSRLTSELEATNRGVVALYAELDERAEELRRVDSLKTRFLSDMSHELRTPLSSIRALSNLLLNRLDGELTSEQERQVLLIRKSAEDLTDIVNDLLDLAKIEAGRTDVLPVPFEPHNMVAAVRATLAPLLSSPTVQLIFDDMQGLPSMLTDEAKVTQILRNFVSNALKFTERGEIRVSARLQPDDEHITFFVSDTGIGIAQEDQELIFEAFGQVRSHLQQRVKGTGLGLPLCRNLAALLGGEVGMESRLGEGSTFYVTLPLRFDSQPPAAPDGTATVARARAAGGLDAPISRGGNAWPR</sequence>
<accession>A0A0B6RRD7</accession>
<dbReference type="SUPFAM" id="SSF55874">
    <property type="entry name" value="ATPase domain of HSP90 chaperone/DNA topoisomerase II/histidine kinase"/>
    <property type="match status" value="2"/>
</dbReference>
<organism evidence="10 11">
    <name type="scientific">Burkholderia plantarii</name>
    <dbReference type="NCBI Taxonomy" id="41899"/>
    <lineage>
        <taxon>Bacteria</taxon>
        <taxon>Pseudomonadati</taxon>
        <taxon>Pseudomonadota</taxon>
        <taxon>Betaproteobacteria</taxon>
        <taxon>Burkholderiales</taxon>
        <taxon>Burkholderiaceae</taxon>
        <taxon>Burkholderia</taxon>
    </lineage>
</organism>
<dbReference type="Pfam" id="PF00512">
    <property type="entry name" value="HisKA"/>
    <property type="match status" value="1"/>
</dbReference>
<name>A0A0B6RRD7_BURPL</name>
<dbReference type="CDD" id="cd00082">
    <property type="entry name" value="HisKA"/>
    <property type="match status" value="1"/>
</dbReference>
<dbReference type="InterPro" id="IPR005467">
    <property type="entry name" value="His_kinase_dom"/>
</dbReference>
<dbReference type="Pfam" id="PF13581">
    <property type="entry name" value="HATPase_c_2"/>
    <property type="match status" value="1"/>
</dbReference>
<keyword evidence="5 10" id="KW-0418">Kinase</keyword>
<dbReference type="SMART" id="SM00387">
    <property type="entry name" value="HATPase_c"/>
    <property type="match status" value="2"/>
</dbReference>
<dbReference type="OrthoDB" id="9810730at2"/>
<dbReference type="AlphaFoldDB" id="A0A0B6RRD7"/>
<feature type="domain" description="Histidine kinase" evidence="9">
    <location>
        <begin position="255"/>
        <end position="475"/>
    </location>
</feature>
<feature type="coiled-coil region" evidence="7">
    <location>
        <begin position="190"/>
        <end position="224"/>
    </location>
</feature>
<keyword evidence="4 10" id="KW-0808">Transferase</keyword>
<protein>
    <recommendedName>
        <fullName evidence="2">histidine kinase</fullName>
        <ecNumber evidence="2">2.7.13.3</ecNumber>
    </recommendedName>
</protein>
<reference evidence="11" key="1">
    <citation type="submission" date="2011-03" db="EMBL/GenBank/DDBJ databases">
        <authorList>
            <person name="Voget S."/>
            <person name="Streit W.R."/>
            <person name="Jaeger K.E."/>
            <person name="Daniel R."/>
        </authorList>
    </citation>
    <scope>NUCLEOTIDE SEQUENCE [LARGE SCALE GENOMIC DNA]</scope>
    <source>
        <strain evidence="11">PG1</strain>
    </source>
</reference>
<dbReference type="CDD" id="cd16922">
    <property type="entry name" value="HATPase_EvgS-ArcB-TorS-like"/>
    <property type="match status" value="1"/>
</dbReference>
<dbReference type="PROSITE" id="PS50109">
    <property type="entry name" value="HIS_KIN"/>
    <property type="match status" value="1"/>
</dbReference>
<keyword evidence="6" id="KW-0902">Two-component regulatory system</keyword>
<dbReference type="InterPro" id="IPR050736">
    <property type="entry name" value="Sensor_HK_Regulatory"/>
</dbReference>
<reference evidence="10 11" key="2">
    <citation type="journal article" date="2016" name="Appl. Microbiol. Biotechnol.">
        <title>Mutations improving production and secretion of extracellular lipase by Burkholderia glumae PG1.</title>
        <authorList>
            <person name="Knapp A."/>
            <person name="Voget S."/>
            <person name="Gao R."/>
            <person name="Zaburannyi N."/>
            <person name="Krysciak D."/>
            <person name="Breuer M."/>
            <person name="Hauer B."/>
            <person name="Streit W.R."/>
            <person name="Muller R."/>
            <person name="Daniel R."/>
            <person name="Jaeger K.E."/>
        </authorList>
    </citation>
    <scope>NUCLEOTIDE SEQUENCE [LARGE SCALE GENOMIC DNA]</scope>
    <source>
        <strain evidence="10 11">PG1</strain>
    </source>
</reference>
<evidence type="ECO:0000256" key="2">
    <source>
        <dbReference type="ARBA" id="ARBA00012438"/>
    </source>
</evidence>
<dbReference type="PRINTS" id="PR00344">
    <property type="entry name" value="BCTRLSENSOR"/>
</dbReference>
<dbReference type="SMART" id="SM00388">
    <property type="entry name" value="HisKA"/>
    <property type="match status" value="1"/>
</dbReference>
<evidence type="ECO:0000259" key="9">
    <source>
        <dbReference type="PROSITE" id="PS50109"/>
    </source>
</evidence>
<dbReference type="InterPro" id="IPR003661">
    <property type="entry name" value="HisK_dim/P_dom"/>
</dbReference>
<dbReference type="PANTHER" id="PTHR43711">
    <property type="entry name" value="TWO-COMPONENT HISTIDINE KINASE"/>
    <property type="match status" value="1"/>
</dbReference>
<evidence type="ECO:0000256" key="5">
    <source>
        <dbReference type="ARBA" id="ARBA00022777"/>
    </source>
</evidence>
<dbReference type="Gene3D" id="1.10.287.130">
    <property type="match status" value="1"/>
</dbReference>
<dbReference type="KEGG" id="bgp:BGL_1c14220"/>
<comment type="catalytic activity">
    <reaction evidence="1">
        <text>ATP + protein L-histidine = ADP + protein N-phospho-L-histidine.</text>
        <dbReference type="EC" id="2.7.13.3"/>
    </reaction>
</comment>
<dbReference type="EC" id="2.7.13.3" evidence="2"/>
<dbReference type="GO" id="GO:0000155">
    <property type="term" value="F:phosphorelay sensor kinase activity"/>
    <property type="evidence" value="ECO:0007669"/>
    <property type="project" value="InterPro"/>
</dbReference>
<dbReference type="Proteomes" id="UP000031838">
    <property type="component" value="Chromosome 1"/>
</dbReference>
<dbReference type="InterPro" id="IPR036890">
    <property type="entry name" value="HATPase_C_sf"/>
</dbReference>
<gene>
    <name evidence="10" type="ORF">BGL_1c14220</name>
</gene>
<evidence type="ECO:0000313" key="10">
    <source>
        <dbReference type="EMBL" id="AJK45938.1"/>
    </source>
</evidence>
<keyword evidence="11" id="KW-1185">Reference proteome</keyword>
<feature type="region of interest" description="Disordered" evidence="8">
    <location>
        <begin position="156"/>
        <end position="185"/>
    </location>
</feature>
<evidence type="ECO:0000313" key="11">
    <source>
        <dbReference type="Proteomes" id="UP000031838"/>
    </source>
</evidence>
<evidence type="ECO:0000256" key="6">
    <source>
        <dbReference type="ARBA" id="ARBA00023012"/>
    </source>
</evidence>
<keyword evidence="3" id="KW-0597">Phosphoprotein</keyword>
<evidence type="ECO:0000256" key="3">
    <source>
        <dbReference type="ARBA" id="ARBA00022553"/>
    </source>
</evidence>
<dbReference type="InterPro" id="IPR003594">
    <property type="entry name" value="HATPase_dom"/>
</dbReference>